<dbReference type="PRINTS" id="PR00371">
    <property type="entry name" value="FPNCR"/>
</dbReference>
<dbReference type="InterPro" id="IPR010199">
    <property type="entry name" value="CysJ"/>
</dbReference>
<dbReference type="Gene3D" id="3.40.50.360">
    <property type="match status" value="1"/>
</dbReference>
<gene>
    <name evidence="14" type="ORF">ACFPTR_04840</name>
</gene>
<keyword evidence="8" id="KW-0521">NADP</keyword>
<evidence type="ECO:0000256" key="5">
    <source>
        <dbReference type="ARBA" id="ARBA00022630"/>
    </source>
</evidence>
<keyword evidence="4" id="KW-0028">Amino-acid biosynthesis</keyword>
<evidence type="ECO:0000256" key="10">
    <source>
        <dbReference type="ARBA" id="ARBA00023002"/>
    </source>
</evidence>
<proteinExistence type="predicted"/>
<evidence type="ECO:0000259" key="12">
    <source>
        <dbReference type="PROSITE" id="PS50902"/>
    </source>
</evidence>
<dbReference type="RefSeq" id="WP_270897487.1">
    <property type="nucleotide sequence ID" value="NZ_JBHSPF010000018.1"/>
</dbReference>
<reference evidence="15" key="1">
    <citation type="journal article" date="2019" name="Int. J. Syst. Evol. Microbiol.">
        <title>The Global Catalogue of Microorganisms (GCM) 10K type strain sequencing project: providing services to taxonomists for standard genome sequencing and annotation.</title>
        <authorList>
            <consortium name="The Broad Institute Genomics Platform"/>
            <consortium name="The Broad Institute Genome Sequencing Center for Infectious Disease"/>
            <person name="Wu L."/>
            <person name="Ma J."/>
        </authorList>
    </citation>
    <scope>NUCLEOTIDE SEQUENCE [LARGE SCALE GENOMIC DNA]</scope>
    <source>
        <strain evidence="15">CGMCC 1.15790</strain>
    </source>
</reference>
<dbReference type="InterPro" id="IPR003097">
    <property type="entry name" value="CysJ-like_FAD-binding"/>
</dbReference>
<dbReference type="SUPFAM" id="SSF63380">
    <property type="entry name" value="Riboflavin synthase domain-like"/>
    <property type="match status" value="1"/>
</dbReference>
<comment type="cofactor">
    <cofactor evidence="1">
        <name>FMN</name>
        <dbReference type="ChEBI" id="CHEBI:58210"/>
    </cofactor>
</comment>
<dbReference type="InterPro" id="IPR017927">
    <property type="entry name" value="FAD-bd_FR_type"/>
</dbReference>
<dbReference type="InterPro" id="IPR029039">
    <property type="entry name" value="Flavoprotein-like_sf"/>
</dbReference>
<evidence type="ECO:0000256" key="8">
    <source>
        <dbReference type="ARBA" id="ARBA00022857"/>
    </source>
</evidence>
<dbReference type="Gene3D" id="2.40.30.10">
    <property type="entry name" value="Translation factors"/>
    <property type="match status" value="1"/>
</dbReference>
<sequence length="595" mass="68253">MSLQTTNSPFTEEQTNVLNQLISSLTETQKIWLSGYLLASNPSSNQVVTETPTQSQPKTKGVTILVGSQTGNGVALAEQLTERLQKQKMNVHQYGMDEFKPKKLKDVEVLLVIVSTHGEGDPPDNALRFYEYLHRPKAPSLVHLEFSVLALGDSSYEHFCQTGKDIDKRLEELGGKRMVPRVDCDVDFEDKAETWFASVEKEIKESVTTQEMVTEGNIFATEQITYSRKHPFLAEILEHIPLNGRGSNKETTHLELSLEGSGITFEPGDSLGIYPENDPELVDAILHEMNWESKERVEVNGEKYTLREALLRYYDITNITLPLLKKLIPLSETSALKEYIEKDSFDKKEVEGKDLLDIIREFGPWKGNITSFLEVLRPLAPRLYSIANSLEAYPDEVHVTIGSVKYEAHGRQRLGVCSVYCAERKEIGDTLPVYVQKNPNFRLPENPDDAIIMIGAGTGVAPYRAFMQEREEIDAKGKNWLFFGDQHFRTDFLYQVEWQQWKKDGLLTNIDLAFSRDAEEKVYVQHRMLEKKEEFYRWLEEGAYVYVCGDKNKMAKDVEKTILTIVQDVGNKTEEEAKEYVQMLRQEKRYQRDVY</sequence>
<evidence type="ECO:0000313" key="14">
    <source>
        <dbReference type="EMBL" id="MFC5628220.1"/>
    </source>
</evidence>
<dbReference type="Pfam" id="PF00258">
    <property type="entry name" value="Flavodoxin_1"/>
    <property type="match status" value="1"/>
</dbReference>
<evidence type="ECO:0000256" key="3">
    <source>
        <dbReference type="ARBA" id="ARBA00022448"/>
    </source>
</evidence>
<dbReference type="EMBL" id="JBHSPF010000018">
    <property type="protein sequence ID" value="MFC5628220.1"/>
    <property type="molecule type" value="Genomic_DNA"/>
</dbReference>
<dbReference type="PRINTS" id="PR00369">
    <property type="entry name" value="FLAVODOXIN"/>
</dbReference>
<dbReference type="PANTHER" id="PTHR19384:SF128">
    <property type="entry name" value="NADPH OXIDOREDUCTASE A"/>
    <property type="match status" value="1"/>
</dbReference>
<organism evidence="14 15">
    <name type="scientific">Aliibacillus thermotolerans</name>
    <dbReference type="NCBI Taxonomy" id="1834418"/>
    <lineage>
        <taxon>Bacteria</taxon>
        <taxon>Bacillati</taxon>
        <taxon>Bacillota</taxon>
        <taxon>Bacilli</taxon>
        <taxon>Bacillales</taxon>
        <taxon>Bacillaceae</taxon>
        <taxon>Aliibacillus</taxon>
    </lineage>
</organism>
<dbReference type="InterPro" id="IPR039261">
    <property type="entry name" value="FNR_nucleotide-bd"/>
</dbReference>
<evidence type="ECO:0000256" key="4">
    <source>
        <dbReference type="ARBA" id="ARBA00022605"/>
    </source>
</evidence>
<keyword evidence="6" id="KW-0288">FMN</keyword>
<feature type="domain" description="Flavodoxin-like" evidence="12">
    <location>
        <begin position="62"/>
        <end position="200"/>
    </location>
</feature>
<dbReference type="SUPFAM" id="SSF52218">
    <property type="entry name" value="Flavoproteins"/>
    <property type="match status" value="1"/>
</dbReference>
<protein>
    <submittedName>
        <fullName evidence="14">Assimilatory sulfite reductase (NADPH) flavoprotein subunit</fullName>
        <ecNumber evidence="14">1.8.1.2</ecNumber>
    </submittedName>
</protein>
<dbReference type="NCBIfam" id="TIGR01931">
    <property type="entry name" value="cysJ"/>
    <property type="match status" value="1"/>
</dbReference>
<dbReference type="Gene3D" id="3.40.50.80">
    <property type="entry name" value="Nucleotide-binding domain of ferredoxin-NADP reductase (FNR) module"/>
    <property type="match status" value="1"/>
</dbReference>
<dbReference type="CDD" id="cd06199">
    <property type="entry name" value="SiR"/>
    <property type="match status" value="1"/>
</dbReference>
<dbReference type="PANTHER" id="PTHR19384">
    <property type="entry name" value="NITRIC OXIDE SYNTHASE-RELATED"/>
    <property type="match status" value="1"/>
</dbReference>
<name>A0ABW0U650_9BACI</name>
<accession>A0ABW0U650</accession>
<dbReference type="Gene3D" id="1.20.990.10">
    <property type="entry name" value="NADPH-cytochrome p450 Reductase, Chain A, domain 3"/>
    <property type="match status" value="1"/>
</dbReference>
<dbReference type="InterPro" id="IPR001433">
    <property type="entry name" value="OxRdtase_FAD/NAD-bd"/>
</dbReference>
<dbReference type="InterPro" id="IPR008254">
    <property type="entry name" value="Flavodoxin/NO_synth"/>
</dbReference>
<dbReference type="PROSITE" id="PS50902">
    <property type="entry name" value="FLAVODOXIN_LIKE"/>
    <property type="match status" value="1"/>
</dbReference>
<comment type="cofactor">
    <cofactor evidence="2">
        <name>FAD</name>
        <dbReference type="ChEBI" id="CHEBI:57692"/>
    </cofactor>
</comment>
<feature type="domain" description="FAD-binding FR-type" evidence="13">
    <location>
        <begin position="229"/>
        <end position="444"/>
    </location>
</feature>
<dbReference type="PROSITE" id="PS51384">
    <property type="entry name" value="FAD_FR"/>
    <property type="match status" value="1"/>
</dbReference>
<dbReference type="Pfam" id="PF00175">
    <property type="entry name" value="NAD_binding_1"/>
    <property type="match status" value="1"/>
</dbReference>
<evidence type="ECO:0000256" key="6">
    <source>
        <dbReference type="ARBA" id="ARBA00022643"/>
    </source>
</evidence>
<dbReference type="InterPro" id="IPR001709">
    <property type="entry name" value="Flavoprot_Pyr_Nucl_cyt_Rdtase"/>
</dbReference>
<keyword evidence="5" id="KW-0285">Flavoprotein</keyword>
<dbReference type="InterPro" id="IPR023173">
    <property type="entry name" value="NADPH_Cyt_P450_Rdtase_alpha"/>
</dbReference>
<keyword evidence="15" id="KW-1185">Reference proteome</keyword>
<evidence type="ECO:0000259" key="13">
    <source>
        <dbReference type="PROSITE" id="PS51384"/>
    </source>
</evidence>
<evidence type="ECO:0000256" key="7">
    <source>
        <dbReference type="ARBA" id="ARBA00022827"/>
    </source>
</evidence>
<comment type="caution">
    <text evidence="14">The sequence shown here is derived from an EMBL/GenBank/DDBJ whole genome shotgun (WGS) entry which is preliminary data.</text>
</comment>
<keyword evidence="7" id="KW-0274">FAD</keyword>
<keyword evidence="9" id="KW-0249">Electron transport</keyword>
<dbReference type="InterPro" id="IPR001094">
    <property type="entry name" value="Flavdoxin-like"/>
</dbReference>
<keyword evidence="3" id="KW-0813">Transport</keyword>
<evidence type="ECO:0000256" key="9">
    <source>
        <dbReference type="ARBA" id="ARBA00022982"/>
    </source>
</evidence>
<dbReference type="InterPro" id="IPR017938">
    <property type="entry name" value="Riboflavin_synthase-like_b-brl"/>
</dbReference>
<dbReference type="PIRSF" id="PIRSF000207">
    <property type="entry name" value="SiR-FP_CysJ"/>
    <property type="match status" value="1"/>
</dbReference>
<evidence type="ECO:0000256" key="2">
    <source>
        <dbReference type="ARBA" id="ARBA00001974"/>
    </source>
</evidence>
<dbReference type="EC" id="1.8.1.2" evidence="14"/>
<dbReference type="GO" id="GO:0004783">
    <property type="term" value="F:sulfite reductase (NADPH) activity"/>
    <property type="evidence" value="ECO:0007669"/>
    <property type="project" value="UniProtKB-EC"/>
</dbReference>
<dbReference type="NCBIfam" id="NF004859">
    <property type="entry name" value="PRK06214.1"/>
    <property type="match status" value="1"/>
</dbReference>
<evidence type="ECO:0000256" key="1">
    <source>
        <dbReference type="ARBA" id="ARBA00001917"/>
    </source>
</evidence>
<dbReference type="Pfam" id="PF00667">
    <property type="entry name" value="FAD_binding_1"/>
    <property type="match status" value="1"/>
</dbReference>
<keyword evidence="11" id="KW-0198">Cysteine biosynthesis</keyword>
<evidence type="ECO:0000313" key="15">
    <source>
        <dbReference type="Proteomes" id="UP001596143"/>
    </source>
</evidence>
<dbReference type="Proteomes" id="UP001596143">
    <property type="component" value="Unassembled WGS sequence"/>
</dbReference>
<dbReference type="SUPFAM" id="SSF52343">
    <property type="entry name" value="Ferredoxin reductase-like, C-terminal NADP-linked domain"/>
    <property type="match status" value="1"/>
</dbReference>
<keyword evidence="10 14" id="KW-0560">Oxidoreductase</keyword>
<evidence type="ECO:0000256" key="11">
    <source>
        <dbReference type="ARBA" id="ARBA00023192"/>
    </source>
</evidence>